<dbReference type="STRING" id="30732.ENSOMEP00000019959"/>
<keyword evidence="1" id="KW-0175">Coiled coil</keyword>
<organism evidence="2 3">
    <name type="scientific">Oryzias melastigma</name>
    <name type="common">Marine medaka</name>
    <dbReference type="NCBI Taxonomy" id="30732"/>
    <lineage>
        <taxon>Eukaryota</taxon>
        <taxon>Metazoa</taxon>
        <taxon>Chordata</taxon>
        <taxon>Craniata</taxon>
        <taxon>Vertebrata</taxon>
        <taxon>Euteleostomi</taxon>
        <taxon>Actinopterygii</taxon>
        <taxon>Neopterygii</taxon>
        <taxon>Teleostei</taxon>
        <taxon>Neoteleostei</taxon>
        <taxon>Acanthomorphata</taxon>
        <taxon>Ovalentaria</taxon>
        <taxon>Atherinomorphae</taxon>
        <taxon>Beloniformes</taxon>
        <taxon>Adrianichthyidae</taxon>
        <taxon>Oryziinae</taxon>
        <taxon>Oryzias</taxon>
    </lineage>
</organism>
<evidence type="ECO:0000313" key="2">
    <source>
        <dbReference type="Ensembl" id="ENSOMEP00000019959.1"/>
    </source>
</evidence>
<accession>A0A3B3CS81</accession>
<keyword evidence="3" id="KW-1185">Reference proteome</keyword>
<proteinExistence type="predicted"/>
<evidence type="ECO:0000256" key="1">
    <source>
        <dbReference type="SAM" id="Coils"/>
    </source>
</evidence>
<feature type="coiled-coil region" evidence="1">
    <location>
        <begin position="73"/>
        <end position="100"/>
    </location>
</feature>
<dbReference type="PaxDb" id="30732-ENSOMEP00000019959"/>
<reference evidence="2" key="2">
    <citation type="submission" date="2025-09" db="UniProtKB">
        <authorList>
            <consortium name="Ensembl"/>
        </authorList>
    </citation>
    <scope>IDENTIFICATION</scope>
</reference>
<dbReference type="Proteomes" id="UP000261560">
    <property type="component" value="Unplaced"/>
</dbReference>
<sequence length="108" mass="12306">MSSIIIKILIPLLVNPFLTYFICIIDCQVSDSGVITCLTFNFRMSKIERLNDRVAKLLTQAVQEVLELVKETVSEYQQKTVRTQRENASLKRQLQELQSVISKETTGG</sequence>
<name>A0A3B3CS81_ORYME</name>
<evidence type="ECO:0000313" key="3">
    <source>
        <dbReference type="Proteomes" id="UP000261560"/>
    </source>
</evidence>
<dbReference type="Ensembl" id="ENSOMET00000029313.1">
    <property type="protein sequence ID" value="ENSOMEP00000019959.1"/>
    <property type="gene ID" value="ENSOMEG00000021769.1"/>
</dbReference>
<protein>
    <submittedName>
        <fullName evidence="2">Uncharacterized protein</fullName>
    </submittedName>
</protein>
<reference evidence="2" key="1">
    <citation type="submission" date="2025-08" db="UniProtKB">
        <authorList>
            <consortium name="Ensembl"/>
        </authorList>
    </citation>
    <scope>IDENTIFICATION</scope>
</reference>
<dbReference type="AlphaFoldDB" id="A0A3B3CS81"/>